<evidence type="ECO:0000313" key="2">
    <source>
        <dbReference type="Proteomes" id="UP001057402"/>
    </source>
</evidence>
<name>A0ACB9N7B9_9MYRT</name>
<evidence type="ECO:0000313" key="1">
    <source>
        <dbReference type="EMBL" id="KAI4330931.1"/>
    </source>
</evidence>
<comment type="caution">
    <text evidence="1">The sequence shown here is derived from an EMBL/GenBank/DDBJ whole genome shotgun (WGS) entry which is preliminary data.</text>
</comment>
<sequence>MGKYTKCHFHWAAFFSFLGQILGVFDWSGSNSMPIPPFFPSHAPRYIAKMWCYCCMVYMPMSYLYGERFVGQITPLVLQLRDELHTQPYDTISWARVRHRCTKQLADEIGLVLARGHDFIKKSQVKDNPSGDFRSMYRQISKGSWDFFRSRSWLASVGLHSRGIEVLSVLLSDATRDCRRAHETRAFARSVNVILSLQSENGGLAAWEPAGLRSWLDVFHPTEFLADIMVEHDYVECTVSAIQAFVRFKELHPGHRQKEIDNFIEKAVGYIEGIQMPDGSWCVNWGVCFTYGTWFALGGLAAARKTCDNCSAMRKGVSFLLKSQLDDGGWGESYRSCLNKVSISEVGPSARSSLFVLPSEWDAEMNPMPLHRAARAHQFADGERGLPPTGDHGSIQ</sequence>
<keyword evidence="2" id="KW-1185">Reference proteome</keyword>
<accession>A0ACB9N7B9</accession>
<reference evidence="2" key="1">
    <citation type="journal article" date="2023" name="Front. Plant Sci.">
        <title>Chromosomal-level genome assembly of Melastoma candidum provides insights into trichome evolution.</title>
        <authorList>
            <person name="Zhong Y."/>
            <person name="Wu W."/>
            <person name="Sun C."/>
            <person name="Zou P."/>
            <person name="Liu Y."/>
            <person name="Dai S."/>
            <person name="Zhou R."/>
        </authorList>
    </citation>
    <scope>NUCLEOTIDE SEQUENCE [LARGE SCALE GENOMIC DNA]</scope>
</reference>
<dbReference type="Proteomes" id="UP001057402">
    <property type="component" value="Chromosome 8"/>
</dbReference>
<protein>
    <submittedName>
        <fullName evidence="1">Uncharacterized protein</fullName>
    </submittedName>
</protein>
<proteinExistence type="predicted"/>
<dbReference type="EMBL" id="CM042887">
    <property type="protein sequence ID" value="KAI4330931.1"/>
    <property type="molecule type" value="Genomic_DNA"/>
</dbReference>
<organism evidence="1 2">
    <name type="scientific">Melastoma candidum</name>
    <dbReference type="NCBI Taxonomy" id="119954"/>
    <lineage>
        <taxon>Eukaryota</taxon>
        <taxon>Viridiplantae</taxon>
        <taxon>Streptophyta</taxon>
        <taxon>Embryophyta</taxon>
        <taxon>Tracheophyta</taxon>
        <taxon>Spermatophyta</taxon>
        <taxon>Magnoliopsida</taxon>
        <taxon>eudicotyledons</taxon>
        <taxon>Gunneridae</taxon>
        <taxon>Pentapetalae</taxon>
        <taxon>rosids</taxon>
        <taxon>malvids</taxon>
        <taxon>Myrtales</taxon>
        <taxon>Melastomataceae</taxon>
        <taxon>Melastomatoideae</taxon>
        <taxon>Melastomateae</taxon>
        <taxon>Melastoma</taxon>
    </lineage>
</organism>
<gene>
    <name evidence="1" type="ORF">MLD38_029167</name>
</gene>